<dbReference type="Proteomes" id="UP000032402">
    <property type="component" value="Segment"/>
</dbReference>
<proteinExistence type="predicted"/>
<dbReference type="EMBL" id="KP339049">
    <property type="protein sequence ID" value="AXY05372.1"/>
    <property type="molecule type" value="Genomic_DNA"/>
</dbReference>
<evidence type="ECO:0000313" key="2">
    <source>
        <dbReference type="Proteomes" id="UP000032402"/>
    </source>
</evidence>
<accession>A0A347UYC9</accession>
<keyword evidence="2" id="KW-1185">Reference proteome</keyword>
<evidence type="ECO:0000313" key="1">
    <source>
        <dbReference type="EMBL" id="AXY05372.1"/>
    </source>
</evidence>
<reference evidence="1 2" key="1">
    <citation type="journal article" date="2015" name="Appl. Environ. Microbiol.">
        <title>Targeting Enterococcus faecalis Biofilms with Phage Therapy.</title>
        <authorList>
            <person name="Khalifa L."/>
            <person name="Brosh Y."/>
            <person name="Gelman D."/>
            <person name="Coppenhagen-Glazer S."/>
            <person name="Beyth S."/>
            <person name="Poradosu-Cohen R."/>
            <person name="Que Y.A."/>
            <person name="Beyth N."/>
            <person name="Hazan R."/>
        </authorList>
    </citation>
    <scope>NUCLEOTIDE SEQUENCE [LARGE SCALE GENOMIC DNA]</scope>
</reference>
<protein>
    <submittedName>
        <fullName evidence="1">Uncharacterized protein</fullName>
    </submittedName>
</protein>
<dbReference type="KEGG" id="vg:37845500"/>
<dbReference type="RefSeq" id="YP_009513889.1">
    <property type="nucleotide sequence ID" value="NC_029009.1"/>
</dbReference>
<dbReference type="GeneID" id="37845500"/>
<sequence>MENEVRCASCGRLVSELDCDFDYTFETCYKCIDREVELQEDMAIYEEQERYSGV</sequence>
<name>A0A347UYC9_9CAUD</name>
<organism evidence="1 2">
    <name type="scientific">Enterococcus phage EFDG1</name>
    <dbReference type="NCBI Taxonomy" id="1597976"/>
    <lineage>
        <taxon>Viruses</taxon>
        <taxon>Duplodnaviria</taxon>
        <taxon>Heunggongvirae</taxon>
        <taxon>Uroviricota</taxon>
        <taxon>Caudoviricetes</taxon>
        <taxon>Herelleviridae</taxon>
        <taxon>Brockvirinae</taxon>
        <taxon>Schiekvirus</taxon>
        <taxon>Schiekvirus EFDG1</taxon>
    </lineage>
</organism>